<feature type="compositionally biased region" description="Polar residues" evidence="2">
    <location>
        <begin position="39"/>
        <end position="48"/>
    </location>
</feature>
<reference evidence="5" key="1">
    <citation type="journal article" date="2023" name="Science">
        <title>Genome structures resolve the early diversification of teleost fishes.</title>
        <authorList>
            <person name="Parey E."/>
            <person name="Louis A."/>
            <person name="Montfort J."/>
            <person name="Bouchez O."/>
            <person name="Roques C."/>
            <person name="Iampietro C."/>
            <person name="Lluch J."/>
            <person name="Castinel A."/>
            <person name="Donnadieu C."/>
            <person name="Desvignes T."/>
            <person name="Floi Bucao C."/>
            <person name="Jouanno E."/>
            <person name="Wen M."/>
            <person name="Mejri S."/>
            <person name="Dirks R."/>
            <person name="Jansen H."/>
            <person name="Henkel C."/>
            <person name="Chen W.J."/>
            <person name="Zahm M."/>
            <person name="Cabau C."/>
            <person name="Klopp C."/>
            <person name="Thompson A.W."/>
            <person name="Robinson-Rechavi M."/>
            <person name="Braasch I."/>
            <person name="Lecointre G."/>
            <person name="Bobe J."/>
            <person name="Postlethwait J.H."/>
            <person name="Berthelot C."/>
            <person name="Roest Crollius H."/>
            <person name="Guiguen Y."/>
        </authorList>
    </citation>
    <scope>NUCLEOTIDE SEQUENCE</scope>
    <source>
        <strain evidence="5">WJC10195</strain>
    </source>
</reference>
<dbReference type="EMBL" id="JAINUF010000007">
    <property type="protein sequence ID" value="KAJ8353297.1"/>
    <property type="molecule type" value="Genomic_DNA"/>
</dbReference>
<dbReference type="Pfam" id="PF14644">
    <property type="entry name" value="DUF4456"/>
    <property type="match status" value="1"/>
</dbReference>
<name>A0A9Q1ITT5_SYNKA</name>
<evidence type="ECO:0000256" key="2">
    <source>
        <dbReference type="SAM" id="MobiDB-lite"/>
    </source>
</evidence>
<feature type="coiled-coil region" evidence="1">
    <location>
        <begin position="461"/>
        <end position="491"/>
    </location>
</feature>
<dbReference type="InterPro" id="IPR027914">
    <property type="entry name" value="DUF4456"/>
</dbReference>
<dbReference type="Proteomes" id="UP001152622">
    <property type="component" value="Chromosome 7"/>
</dbReference>
<accession>A0A9Q1ITT5</accession>
<dbReference type="OrthoDB" id="431588at2759"/>
<proteinExistence type="predicted"/>
<sequence length="1474" mass="168964">MMAETRVIPSGKVYRQMFDAQVQLSRTLHDTRRRRAANEGSQQSDNAPTTRDTDTVRRIRDQLSSGVRPLQESEEQSVEEEVRGLPDTVVAEKLGSDIIERLAEKKDRSHEETIALLHQDLAAFSFECESFLRKTAGEFLCRLLESTENEDRLMQRMDSDSELDMLTFQDLQLLWDSVKQGSEIRRKWIWELDAELTQREAERMSMIAVLLKTCTWALETIGHMAVSDIHRLIDSEAMMINQATLANRRALARLFLNLTEMDLQGTLSHRLRWEDRLQDWKTIKVHVFVNGFKDFMSSPQIQNPKEVQATLDTLQTEQKSLGTSRVGILQSLSSLVPPKCSKALAAEWYSSLSSVNKQIDSLHINSMAKLHLYYEQTYQGCLEELDRSKDEVVGYGLPPEEIQDIVSSELLPLISQFQSQSEERLEAMDRAFESLSKRVGALSKALVRFAQGSVHVWEVHSARLQSREQQLQEQLEALRHTNEQKNQKNEAELDMMLDRLRQESSEETLRISLDKALHLLEEIKKGYITSHMEEEDTVGRYPATVLKELQTYSKALSRFFRVKEIYIQSTEELHSQCPFINLDVIGHALEKRRGQSHGVKDLTSSSSDLLIAEDNIDSPEELYDFPNETFTTSRGNVYNAQSFMEQLEADGEQVLNHSEVELVAYPKGFLVELQRDVRVAYFIHLEDWYQMALFNALNIVAAKREELKSGLDLRLQLQQSRAKRIEVDIHNVRAEELILHRDHVDRYCSGVQDTLSEIRTRVQDLQLRQQEQTEDFRAQIHAMDDVFTSATKSDKLTSLCSSLQSHLEKHMTVVQKSQRGFRQEAESTLGSLREANAWFIKSLQLFSDGGNYTPEEIEVFQKRLEKVAKCIDFTDEAITLDMEGTESRCLEQAKDVISIFEEKFQFLTVHLKFLEKIQRILTNTQVQIKTEVTKSNMQKKNLDNMLMQLETIKACARTDSEKKMVASEDVSTLACSIMEELRKRCQYLECSVGPTLSVLRPDSPLQGAFAVAARPKSRRQEKPSSPAADSLLQPSRMGVPIIDDPAMGIVRGLLRISKPKASEDVHTEASDRGLAPAGVRLASAVSAGCRQRAGGTSGTPALDRQHRRSAESVSSQSPQRLSKLTRFDKRFQVFGTNLDEQCFMGFNGLITNMLRKANDLLLSMAEEFYKKTDRRPVTRPQNLQETFEQCAEEINKRLLIYQSQTQEYHNGCLQDFKEQLRRSEENLSQVPMLLLSHLGEQHLEQLSRDIVQICQSLELVQCESEDRKREHSKQLRVRLGHPAHEEELKNLCVAEENRQIEQENTIHKSKLELQACVRKHGEGFVAMVASATENLLFQMDNLLTVDEIQAGQTGKKGTLAMLIRQKESQVSLEEKEPQIQRGTRTWPGVRYFETEDDETVGKTCRETASVTTVKTTLAHLAAYEARDVVYQHYRQRYEDKLARAEEESSTQMKQAELWKQHWKHSVETLIQLYS</sequence>
<feature type="region of interest" description="Disordered" evidence="2">
    <location>
        <begin position="31"/>
        <end position="54"/>
    </location>
</feature>
<protein>
    <recommendedName>
        <fullName evidence="7">Coiled-coil domain-containing protein 180</fullName>
    </recommendedName>
</protein>
<evidence type="ECO:0000313" key="6">
    <source>
        <dbReference type="Proteomes" id="UP001152622"/>
    </source>
</evidence>
<evidence type="ECO:0000259" key="4">
    <source>
        <dbReference type="Pfam" id="PF14644"/>
    </source>
</evidence>
<evidence type="ECO:0000256" key="1">
    <source>
        <dbReference type="SAM" id="Coils"/>
    </source>
</evidence>
<feature type="domain" description="DUF4456" evidence="4">
    <location>
        <begin position="1162"/>
        <end position="1358"/>
    </location>
</feature>
<dbReference type="PANTHER" id="PTHR21444:SF14">
    <property type="entry name" value="COILED-COIL DOMAIN-CONTAINING PROTEIN 180"/>
    <property type="match status" value="1"/>
</dbReference>
<keyword evidence="1" id="KW-0175">Coiled coil</keyword>
<evidence type="ECO:0008006" key="7">
    <source>
        <dbReference type="Google" id="ProtNLM"/>
    </source>
</evidence>
<evidence type="ECO:0000313" key="5">
    <source>
        <dbReference type="EMBL" id="KAJ8353297.1"/>
    </source>
</evidence>
<dbReference type="PANTHER" id="PTHR21444">
    <property type="entry name" value="COILED-COIL DOMAIN-CONTAINING PROTEIN 180"/>
    <property type="match status" value="1"/>
</dbReference>
<organism evidence="5 6">
    <name type="scientific">Synaphobranchus kaupii</name>
    <name type="common">Kaup's arrowtooth eel</name>
    <dbReference type="NCBI Taxonomy" id="118154"/>
    <lineage>
        <taxon>Eukaryota</taxon>
        <taxon>Metazoa</taxon>
        <taxon>Chordata</taxon>
        <taxon>Craniata</taxon>
        <taxon>Vertebrata</taxon>
        <taxon>Euteleostomi</taxon>
        <taxon>Actinopterygii</taxon>
        <taxon>Neopterygii</taxon>
        <taxon>Teleostei</taxon>
        <taxon>Anguilliformes</taxon>
        <taxon>Synaphobranchidae</taxon>
        <taxon>Synaphobranchus</taxon>
    </lineage>
</organism>
<feature type="compositionally biased region" description="Polar residues" evidence="2">
    <location>
        <begin position="1111"/>
        <end position="1121"/>
    </location>
</feature>
<feature type="region of interest" description="Disordered" evidence="2">
    <location>
        <begin position="1012"/>
        <end position="1036"/>
    </location>
</feature>
<feature type="domain" description="DUF4455" evidence="3">
    <location>
        <begin position="104"/>
        <end position="568"/>
    </location>
</feature>
<feature type="region of interest" description="Disordered" evidence="2">
    <location>
        <begin position="1088"/>
        <end position="1121"/>
    </location>
</feature>
<dbReference type="Pfam" id="PF14643">
    <property type="entry name" value="DUF4455"/>
    <property type="match status" value="1"/>
</dbReference>
<evidence type="ECO:0000259" key="3">
    <source>
        <dbReference type="Pfam" id="PF14643"/>
    </source>
</evidence>
<keyword evidence="6" id="KW-1185">Reference proteome</keyword>
<comment type="caution">
    <text evidence="5">The sequence shown here is derived from an EMBL/GenBank/DDBJ whole genome shotgun (WGS) entry which is preliminary data.</text>
</comment>
<dbReference type="InterPro" id="IPR028089">
    <property type="entry name" value="DUF4455"/>
</dbReference>
<gene>
    <name evidence="5" type="ORF">SKAU_G00208640</name>
</gene>